<sequence>DKCQNFIKVLGKMEGEKYYVCGTNAFSPKCRIYEYKHADYPYREVDLNVTEDVTEQAQAPGFETTKEFDGVGASPYDPEHNSTAIFTDGKLFSATVADRLSRDPLIMERMKMIRTEQHDSNMLKDPHFVSSYDIDEKIYFFLREDAVENINCGKATFSRVARICKNDEGRSGTSVWTSFFKARLNCSVPGEIPFPFDELQSMSDLSFGNHHPTNDPKQRSRILYGVFNTPANSIEGSAVCAFTLADIEHAFMGQFKAQQTTSHAWVPIPVENNPVPHPAQVCVNKSKELTDNTLTFIRNHPLMDRSVNPAGGKPMLIQTQGLGGRFSAIAVDPQVLASDGFYYDVMFVGTTDGRVLKAVNTGKPGLDSSVVIEDIQVLGQHEAIREIKVLRKHGHNQHEKLIIVSKDNIVSMPLHRCGHYKTCSTCLRLQDPYCAWLDTCTTHTTRGLQDIRNGDASQCRDGSYKIEKEGPIMEIDVVIPTTPKPVEVSTCQPCTCNCSQSDVIITMESTQNNHSGQGRTKSGETDTGPVVLIPEPCENPRTDDQIYTASTLAVACVVAIVVAAMIGFFIGYRVSLCRNHTRNTETMINFEQHFGSLRKNGSRHSGDTSNNIFQEPTKNTAKMLTVNNLSAKSPNLPNGSLESRTITPQQASRTYI</sequence>
<dbReference type="PANTHER" id="PTHR11036">
    <property type="entry name" value="SEMAPHORIN"/>
    <property type="match status" value="1"/>
</dbReference>
<comment type="caution">
    <text evidence="5">Lacks conserved residue(s) required for the propagation of feature annotation.</text>
</comment>
<dbReference type="SUPFAM" id="SSF101912">
    <property type="entry name" value="Sema domain"/>
    <property type="match status" value="1"/>
</dbReference>
<feature type="compositionally biased region" description="Polar residues" evidence="6">
    <location>
        <begin position="607"/>
        <end position="617"/>
    </location>
</feature>
<feature type="non-terminal residue" evidence="9">
    <location>
        <position position="656"/>
    </location>
</feature>
<feature type="region of interest" description="Disordered" evidence="6">
    <location>
        <begin position="629"/>
        <end position="656"/>
    </location>
</feature>
<dbReference type="AlphaFoldDB" id="A0A9D4KPX3"/>
<accession>A0A9D4KPX3</accession>
<protein>
    <recommendedName>
        <fullName evidence="8">Sema domain-containing protein</fullName>
    </recommendedName>
</protein>
<dbReference type="GO" id="GO:0005886">
    <property type="term" value="C:plasma membrane"/>
    <property type="evidence" value="ECO:0007669"/>
    <property type="project" value="TreeGrafter"/>
</dbReference>
<evidence type="ECO:0000259" key="8">
    <source>
        <dbReference type="PROSITE" id="PS51004"/>
    </source>
</evidence>
<feature type="domain" description="Sema" evidence="8">
    <location>
        <begin position="1"/>
        <end position="414"/>
    </location>
</feature>
<dbReference type="PANTHER" id="PTHR11036:SF127">
    <property type="entry name" value="SEMAPHORIN-1A"/>
    <property type="match status" value="1"/>
</dbReference>
<organism evidence="9 10">
    <name type="scientific">Dreissena polymorpha</name>
    <name type="common">Zebra mussel</name>
    <name type="synonym">Mytilus polymorpha</name>
    <dbReference type="NCBI Taxonomy" id="45954"/>
    <lineage>
        <taxon>Eukaryota</taxon>
        <taxon>Metazoa</taxon>
        <taxon>Spiralia</taxon>
        <taxon>Lophotrochozoa</taxon>
        <taxon>Mollusca</taxon>
        <taxon>Bivalvia</taxon>
        <taxon>Autobranchia</taxon>
        <taxon>Heteroconchia</taxon>
        <taxon>Euheterodonta</taxon>
        <taxon>Imparidentia</taxon>
        <taxon>Neoheterodontei</taxon>
        <taxon>Myida</taxon>
        <taxon>Dreissenoidea</taxon>
        <taxon>Dreissenidae</taxon>
        <taxon>Dreissena</taxon>
    </lineage>
</organism>
<evidence type="ECO:0000256" key="2">
    <source>
        <dbReference type="ARBA" id="ARBA00023136"/>
    </source>
</evidence>
<dbReference type="EMBL" id="JAIWYP010000004">
    <property type="protein sequence ID" value="KAH3842981.1"/>
    <property type="molecule type" value="Genomic_DNA"/>
</dbReference>
<evidence type="ECO:0000256" key="7">
    <source>
        <dbReference type="SAM" id="Phobius"/>
    </source>
</evidence>
<dbReference type="InterPro" id="IPR001627">
    <property type="entry name" value="Semap_dom"/>
</dbReference>
<dbReference type="GO" id="GO:0030215">
    <property type="term" value="F:semaphorin receptor binding"/>
    <property type="evidence" value="ECO:0007669"/>
    <property type="project" value="InterPro"/>
</dbReference>
<proteinExistence type="predicted"/>
<dbReference type="PROSITE" id="PS50216">
    <property type="entry name" value="DHHC"/>
    <property type="match status" value="1"/>
</dbReference>
<feature type="region of interest" description="Disordered" evidence="6">
    <location>
        <begin position="598"/>
        <end position="617"/>
    </location>
</feature>
<dbReference type="SMART" id="SM00423">
    <property type="entry name" value="PSI"/>
    <property type="match status" value="1"/>
</dbReference>
<dbReference type="PROSITE" id="PS51004">
    <property type="entry name" value="SEMA"/>
    <property type="match status" value="1"/>
</dbReference>
<dbReference type="SMART" id="SM00630">
    <property type="entry name" value="Sema"/>
    <property type="match status" value="1"/>
</dbReference>
<evidence type="ECO:0000256" key="5">
    <source>
        <dbReference type="PROSITE-ProRule" id="PRU00352"/>
    </source>
</evidence>
<keyword evidence="10" id="KW-1185">Reference proteome</keyword>
<dbReference type="GO" id="GO:0007411">
    <property type="term" value="P:axon guidance"/>
    <property type="evidence" value="ECO:0007669"/>
    <property type="project" value="TreeGrafter"/>
</dbReference>
<evidence type="ECO:0000256" key="3">
    <source>
        <dbReference type="ARBA" id="ARBA00023157"/>
    </source>
</evidence>
<reference evidence="9" key="1">
    <citation type="journal article" date="2019" name="bioRxiv">
        <title>The Genome of the Zebra Mussel, Dreissena polymorpha: A Resource for Invasive Species Research.</title>
        <authorList>
            <person name="McCartney M.A."/>
            <person name="Auch B."/>
            <person name="Kono T."/>
            <person name="Mallez S."/>
            <person name="Zhang Y."/>
            <person name="Obille A."/>
            <person name="Becker A."/>
            <person name="Abrahante J.E."/>
            <person name="Garbe J."/>
            <person name="Badalamenti J.P."/>
            <person name="Herman A."/>
            <person name="Mangelson H."/>
            <person name="Liachko I."/>
            <person name="Sullivan S."/>
            <person name="Sone E.D."/>
            <person name="Koren S."/>
            <person name="Silverstein K.A.T."/>
            <person name="Beckman K.B."/>
            <person name="Gohl D.M."/>
        </authorList>
    </citation>
    <scope>NUCLEOTIDE SEQUENCE</scope>
    <source>
        <strain evidence="9">Duluth1</strain>
        <tissue evidence="9">Whole animal</tissue>
    </source>
</reference>
<name>A0A9D4KPX3_DREPO</name>
<keyword evidence="4" id="KW-0325">Glycoprotein</keyword>
<keyword evidence="7" id="KW-0812">Transmembrane</keyword>
<evidence type="ECO:0000313" key="9">
    <source>
        <dbReference type="EMBL" id="KAH3842981.1"/>
    </source>
</evidence>
<reference evidence="9" key="2">
    <citation type="submission" date="2020-11" db="EMBL/GenBank/DDBJ databases">
        <authorList>
            <person name="McCartney M.A."/>
            <person name="Auch B."/>
            <person name="Kono T."/>
            <person name="Mallez S."/>
            <person name="Becker A."/>
            <person name="Gohl D.M."/>
            <person name="Silverstein K.A.T."/>
            <person name="Koren S."/>
            <person name="Bechman K.B."/>
            <person name="Herman A."/>
            <person name="Abrahante J.E."/>
            <person name="Garbe J."/>
        </authorList>
    </citation>
    <scope>NUCLEOTIDE SEQUENCE</scope>
    <source>
        <strain evidence="9">Duluth1</strain>
        <tissue evidence="9">Whole animal</tissue>
    </source>
</reference>
<keyword evidence="7" id="KW-1133">Transmembrane helix</keyword>
<evidence type="ECO:0000256" key="1">
    <source>
        <dbReference type="ARBA" id="ARBA00004370"/>
    </source>
</evidence>
<dbReference type="GO" id="GO:0071526">
    <property type="term" value="P:semaphorin-plexin signaling pathway"/>
    <property type="evidence" value="ECO:0007669"/>
    <property type="project" value="TreeGrafter"/>
</dbReference>
<comment type="subcellular location">
    <subcellularLocation>
        <location evidence="1">Membrane</location>
    </subcellularLocation>
</comment>
<dbReference type="GO" id="GO:0045499">
    <property type="term" value="F:chemorepellent activity"/>
    <property type="evidence" value="ECO:0007669"/>
    <property type="project" value="TreeGrafter"/>
</dbReference>
<dbReference type="Proteomes" id="UP000828390">
    <property type="component" value="Unassembled WGS sequence"/>
</dbReference>
<dbReference type="Pfam" id="PF01403">
    <property type="entry name" value="Sema"/>
    <property type="match status" value="1"/>
</dbReference>
<dbReference type="Gene3D" id="2.130.10.10">
    <property type="entry name" value="YVTN repeat-like/Quinoprotein amine dehydrogenase"/>
    <property type="match status" value="1"/>
</dbReference>
<dbReference type="InterPro" id="IPR036352">
    <property type="entry name" value="Semap_dom_sf"/>
</dbReference>
<keyword evidence="3" id="KW-1015">Disulfide bond</keyword>
<dbReference type="InterPro" id="IPR015943">
    <property type="entry name" value="WD40/YVTN_repeat-like_dom_sf"/>
</dbReference>
<dbReference type="InterPro" id="IPR016201">
    <property type="entry name" value="PSI"/>
</dbReference>
<feature type="transmembrane region" description="Helical" evidence="7">
    <location>
        <begin position="546"/>
        <end position="572"/>
    </location>
</feature>
<keyword evidence="2 7" id="KW-0472">Membrane</keyword>
<dbReference type="InterPro" id="IPR027231">
    <property type="entry name" value="Semaphorin"/>
</dbReference>
<gene>
    <name evidence="9" type="ORF">DPMN_116487</name>
</gene>
<dbReference type="Gene3D" id="3.30.1680.10">
    <property type="entry name" value="ligand-binding face of the semaphorins, domain 2"/>
    <property type="match status" value="1"/>
</dbReference>
<dbReference type="InterPro" id="IPR002165">
    <property type="entry name" value="Plexin_repeat"/>
</dbReference>
<dbReference type="Pfam" id="PF01437">
    <property type="entry name" value="PSI"/>
    <property type="match status" value="1"/>
</dbReference>
<evidence type="ECO:0000313" key="10">
    <source>
        <dbReference type="Proteomes" id="UP000828390"/>
    </source>
</evidence>
<evidence type="ECO:0000256" key="6">
    <source>
        <dbReference type="SAM" id="MobiDB-lite"/>
    </source>
</evidence>
<dbReference type="SUPFAM" id="SSF103575">
    <property type="entry name" value="Plexin repeat"/>
    <property type="match status" value="1"/>
</dbReference>
<dbReference type="GO" id="GO:0030335">
    <property type="term" value="P:positive regulation of cell migration"/>
    <property type="evidence" value="ECO:0007669"/>
    <property type="project" value="TreeGrafter"/>
</dbReference>
<evidence type="ECO:0000256" key="4">
    <source>
        <dbReference type="ARBA" id="ARBA00023180"/>
    </source>
</evidence>
<comment type="caution">
    <text evidence="9">The sequence shown here is derived from an EMBL/GenBank/DDBJ whole genome shotgun (WGS) entry which is preliminary data.</text>
</comment>